<organism evidence="1 2">
    <name type="scientific">Spongiibacter thalassae</name>
    <dbReference type="NCBI Taxonomy" id="2721624"/>
    <lineage>
        <taxon>Bacteria</taxon>
        <taxon>Pseudomonadati</taxon>
        <taxon>Pseudomonadota</taxon>
        <taxon>Gammaproteobacteria</taxon>
        <taxon>Cellvibrionales</taxon>
        <taxon>Spongiibacteraceae</taxon>
        <taxon>Spongiibacter</taxon>
    </lineage>
</organism>
<accession>A0ABX1GG67</accession>
<keyword evidence="2" id="KW-1185">Reference proteome</keyword>
<sequence>MSFKSMTAAMTVMARGAFGSTVTVTPPGAGPIPGVGAIIDKGAEVTDEFGAGSDNRGFGVVTATRIEVELFRSEVGSVGRGTLVQDDDTGEVFRLLDPIEASGEIMRWVASQV</sequence>
<evidence type="ECO:0000313" key="1">
    <source>
        <dbReference type="EMBL" id="NKI17433.1"/>
    </source>
</evidence>
<dbReference type="Proteomes" id="UP000765845">
    <property type="component" value="Unassembled WGS sequence"/>
</dbReference>
<dbReference type="Pfam" id="PF05354">
    <property type="entry name" value="Phage_attach"/>
    <property type="match status" value="1"/>
</dbReference>
<reference evidence="1 2" key="1">
    <citation type="submission" date="2020-04" db="EMBL/GenBank/DDBJ databases">
        <authorList>
            <person name="Yoon J."/>
        </authorList>
    </citation>
    <scope>NUCLEOTIDE SEQUENCE [LARGE SCALE GENOMIC DNA]</scope>
    <source>
        <strain evidence="1 2">KMU-166</strain>
    </source>
</reference>
<name>A0ABX1GG67_9GAMM</name>
<evidence type="ECO:0000313" key="2">
    <source>
        <dbReference type="Proteomes" id="UP000765845"/>
    </source>
</evidence>
<gene>
    <name evidence="1" type="ORF">HCU74_08385</name>
</gene>
<protein>
    <submittedName>
        <fullName evidence="1">Uncharacterized protein</fullName>
    </submittedName>
</protein>
<dbReference type="EMBL" id="JAAWWK010000002">
    <property type="protein sequence ID" value="NKI17433.1"/>
    <property type="molecule type" value="Genomic_DNA"/>
</dbReference>
<comment type="caution">
    <text evidence="1">The sequence shown here is derived from an EMBL/GenBank/DDBJ whole genome shotgun (WGS) entry which is preliminary data.</text>
</comment>
<dbReference type="InterPro" id="IPR008018">
    <property type="entry name" value="Phage_tail_attach_FII"/>
</dbReference>
<dbReference type="RefSeq" id="WP_168449929.1">
    <property type="nucleotide sequence ID" value="NZ_JAAWWK010000002.1"/>
</dbReference>
<proteinExistence type="predicted"/>